<gene>
    <name evidence="7 9" type="primary">deoA</name>
    <name evidence="9" type="ORF">CIK83_09160</name>
</gene>
<comment type="similarity">
    <text evidence="1 7">Belongs to the thymidine/pyrimidine-nucleoside phosphorylase family.</text>
</comment>
<dbReference type="GO" id="GO:0009032">
    <property type="term" value="F:thymidine phosphorylase activity"/>
    <property type="evidence" value="ECO:0007669"/>
    <property type="project" value="UniProtKB-UniRule"/>
</dbReference>
<comment type="function">
    <text evidence="7">The enzymes which catalyze the reversible phosphorolysis of pyrimidine nucleosides are involved in the degradation of these compounds and in their utilization as carbon and energy sources, or in the rescue of pyrimidine bases for nucleotide synthesis.</text>
</comment>
<dbReference type="Proteomes" id="UP000252479">
    <property type="component" value="Unassembled WGS sequence"/>
</dbReference>
<dbReference type="GO" id="GO:0046104">
    <property type="term" value="P:thymidine metabolic process"/>
    <property type="evidence" value="ECO:0007669"/>
    <property type="project" value="UniProtKB-UniRule"/>
</dbReference>
<dbReference type="HAMAP" id="MF_01628">
    <property type="entry name" value="Thymid_phosp"/>
    <property type="match status" value="1"/>
</dbReference>
<comment type="caution">
    <text evidence="9">The sequence shown here is derived from an EMBL/GenBank/DDBJ whole genome shotgun (WGS) entry which is preliminary data.</text>
</comment>
<dbReference type="InterPro" id="IPR017872">
    <property type="entry name" value="Pyrmidine_PPase_CS"/>
</dbReference>
<dbReference type="RefSeq" id="WP_086961521.1">
    <property type="nucleotide sequence ID" value="NZ_AP018680.1"/>
</dbReference>
<feature type="domain" description="Pyrimidine nucleoside phosphorylase C-terminal" evidence="8">
    <location>
        <begin position="356"/>
        <end position="430"/>
    </location>
</feature>
<dbReference type="InterPro" id="IPR013102">
    <property type="entry name" value="PYNP_C"/>
</dbReference>
<dbReference type="OrthoDB" id="9763887at2"/>
<evidence type="ECO:0000313" key="10">
    <source>
        <dbReference type="Proteomes" id="UP000252479"/>
    </source>
</evidence>
<dbReference type="PANTHER" id="PTHR10515">
    <property type="entry name" value="THYMIDINE PHOSPHORYLASE"/>
    <property type="match status" value="1"/>
</dbReference>
<dbReference type="InterPro" id="IPR035902">
    <property type="entry name" value="Nuc_phospho_transferase"/>
</dbReference>
<evidence type="ECO:0000256" key="3">
    <source>
        <dbReference type="ARBA" id="ARBA00011892"/>
    </source>
</evidence>
<dbReference type="GeneID" id="303189090"/>
<dbReference type="SMART" id="SM00941">
    <property type="entry name" value="PYNP_C"/>
    <property type="match status" value="1"/>
</dbReference>
<evidence type="ECO:0000256" key="6">
    <source>
        <dbReference type="ARBA" id="ARBA00048550"/>
    </source>
</evidence>
<dbReference type="Gene3D" id="3.90.1170.30">
    <property type="entry name" value="Pyrimidine nucleoside phosphorylase-like, C-terminal domain"/>
    <property type="match status" value="1"/>
</dbReference>
<proteinExistence type="inferred from homology"/>
<evidence type="ECO:0000256" key="2">
    <source>
        <dbReference type="ARBA" id="ARBA00011738"/>
    </source>
</evidence>
<comment type="catalytic activity">
    <reaction evidence="6 7">
        <text>thymidine + phosphate = 2-deoxy-alpha-D-ribose 1-phosphate + thymine</text>
        <dbReference type="Rhea" id="RHEA:16037"/>
        <dbReference type="ChEBI" id="CHEBI:17748"/>
        <dbReference type="ChEBI" id="CHEBI:17821"/>
        <dbReference type="ChEBI" id="CHEBI:43474"/>
        <dbReference type="ChEBI" id="CHEBI:57259"/>
        <dbReference type="EC" id="2.4.2.4"/>
    </reaction>
</comment>
<dbReference type="SUPFAM" id="SSF54680">
    <property type="entry name" value="Pyrimidine nucleoside phosphorylase C-terminal domain"/>
    <property type="match status" value="1"/>
</dbReference>
<dbReference type="Pfam" id="PF07831">
    <property type="entry name" value="PYNP_C"/>
    <property type="match status" value="1"/>
</dbReference>
<dbReference type="GO" id="GO:0004645">
    <property type="term" value="F:1,4-alpha-oligoglucan phosphorylase activity"/>
    <property type="evidence" value="ECO:0007669"/>
    <property type="project" value="InterPro"/>
</dbReference>
<evidence type="ECO:0000256" key="1">
    <source>
        <dbReference type="ARBA" id="ARBA00006915"/>
    </source>
</evidence>
<dbReference type="FunFam" id="3.90.1170.30:FF:000001">
    <property type="entry name" value="Thymidine phosphorylase"/>
    <property type="match status" value="1"/>
</dbReference>
<protein>
    <recommendedName>
        <fullName evidence="3 7">Thymidine phosphorylase</fullName>
        <ecNumber evidence="3 7">2.4.2.4</ecNumber>
    </recommendedName>
    <alternativeName>
        <fullName evidence="7">TdRPase</fullName>
    </alternativeName>
</protein>
<dbReference type="PANTHER" id="PTHR10515:SF0">
    <property type="entry name" value="THYMIDINE PHOSPHORYLASE"/>
    <property type="match status" value="1"/>
</dbReference>
<dbReference type="InterPro" id="IPR013465">
    <property type="entry name" value="Thymidine_Pase"/>
</dbReference>
<dbReference type="FunFam" id="3.40.1030.10:FF:000001">
    <property type="entry name" value="Thymidine phosphorylase"/>
    <property type="match status" value="1"/>
</dbReference>
<evidence type="ECO:0000313" key="9">
    <source>
        <dbReference type="EMBL" id="RCS73752.1"/>
    </source>
</evidence>
<dbReference type="NCBIfam" id="TIGR02644">
    <property type="entry name" value="Y_phosphoryl"/>
    <property type="match status" value="1"/>
</dbReference>
<evidence type="ECO:0000256" key="5">
    <source>
        <dbReference type="ARBA" id="ARBA00022679"/>
    </source>
</evidence>
<dbReference type="Gene3D" id="1.20.970.10">
    <property type="entry name" value="Transferase, Pyrimidine Nucleoside Phosphorylase, Chain C"/>
    <property type="match status" value="1"/>
</dbReference>
<sequence length="449" mass="48006">MYLPQEIIRKKRDNEVLSAEEINFFIQGVANDIISEGQIAAFAMTIFFNEMTMEERIALTCAMRDSGMVIDWSHMNFSGPIVDKHSTGGVGDVTSLMLGAMVAACGGFVPMISGRGLGHTGGTLDKLESIPGYNIMPSNEKFGEVTKDAGVAIIGQTGNLAPADKRVYATRDITATVDNISLITASILSKKLAAGLDSLVMDVKVGSGAFMPTYEASEELAQSIVAVANGAGTTTTAILTDMNQVLASSAGNAVEVREAVQFLTGEKNSRGEIRNPRLLDVTMTLCAEMLVLGKLAENTDQAREKLQAVLDDGSAAHCFGKMVSGLGGPEDFIQNYDAYLPKAEVIKPVYATSTGTVTAMDTRAIGMAVVSMGGGRKVASDKIDYAVGFDQFIRLGEVADSQTPLAMIHARTEEQWQQTADELQQAITLSDEGYQPTPTIYRQIRAQDL</sequence>
<reference evidence="9 10" key="1">
    <citation type="journal article" date="2017" name="Elife">
        <title>Extensive horizontal gene transfer in cheese-associated bacteria.</title>
        <authorList>
            <person name="Bonham K.S."/>
            <person name="Wolfe B.E."/>
            <person name="Dutton R.J."/>
        </authorList>
    </citation>
    <scope>NUCLEOTIDE SEQUENCE [LARGE SCALE GENOMIC DNA]</scope>
    <source>
        <strain evidence="9 10">JB196</strain>
    </source>
</reference>
<dbReference type="InterPro" id="IPR000312">
    <property type="entry name" value="Glycosyl_Trfase_fam3"/>
</dbReference>
<dbReference type="Pfam" id="PF02885">
    <property type="entry name" value="Glycos_trans_3N"/>
    <property type="match status" value="1"/>
</dbReference>
<organism evidence="9 10">
    <name type="scientific">Vibrio casei</name>
    <dbReference type="NCBI Taxonomy" id="673372"/>
    <lineage>
        <taxon>Bacteria</taxon>
        <taxon>Pseudomonadati</taxon>
        <taxon>Pseudomonadota</taxon>
        <taxon>Gammaproteobacteria</taxon>
        <taxon>Vibrionales</taxon>
        <taxon>Vibrionaceae</taxon>
        <taxon>Vibrio</taxon>
    </lineage>
</organism>
<dbReference type="SUPFAM" id="SSF47648">
    <property type="entry name" value="Nucleoside phosphorylase/phosphoribosyltransferase N-terminal domain"/>
    <property type="match status" value="1"/>
</dbReference>
<dbReference type="AlphaFoldDB" id="A0A368LPF0"/>
<dbReference type="UniPathway" id="UPA00578">
    <property type="reaction ID" value="UER00638"/>
</dbReference>
<dbReference type="Gene3D" id="3.40.1030.10">
    <property type="entry name" value="Nucleoside phosphorylase/phosphoribosyltransferase catalytic domain"/>
    <property type="match status" value="1"/>
</dbReference>
<dbReference type="InterPro" id="IPR036566">
    <property type="entry name" value="PYNP-like_C_sf"/>
</dbReference>
<accession>A0A368LPF0</accession>
<dbReference type="SUPFAM" id="SSF52418">
    <property type="entry name" value="Nucleoside phosphorylase/phosphoribosyltransferase catalytic domain"/>
    <property type="match status" value="1"/>
</dbReference>
<keyword evidence="4 7" id="KW-0328">Glycosyltransferase</keyword>
<comment type="subunit">
    <text evidence="2 7">Homodimer.</text>
</comment>
<dbReference type="Pfam" id="PF00591">
    <property type="entry name" value="Glycos_transf_3"/>
    <property type="match status" value="1"/>
</dbReference>
<dbReference type="InterPro" id="IPR017459">
    <property type="entry name" value="Glycosyl_Trfase_fam3_N_dom"/>
</dbReference>
<dbReference type="InterPro" id="IPR018090">
    <property type="entry name" value="Pyrmidine_PPas_bac/euk"/>
</dbReference>
<keyword evidence="10" id="KW-1185">Reference proteome</keyword>
<dbReference type="EC" id="2.4.2.4" evidence="3 7"/>
<name>A0A368LPF0_9VIBR</name>
<dbReference type="PIRSF" id="PIRSF000478">
    <property type="entry name" value="TP_PyNP"/>
    <property type="match status" value="1"/>
</dbReference>
<dbReference type="PROSITE" id="PS00647">
    <property type="entry name" value="THYMID_PHOSPHORYLASE"/>
    <property type="match status" value="1"/>
</dbReference>
<dbReference type="GO" id="GO:0006206">
    <property type="term" value="P:pyrimidine nucleobase metabolic process"/>
    <property type="evidence" value="ECO:0007669"/>
    <property type="project" value="InterPro"/>
</dbReference>
<dbReference type="NCBIfam" id="NF004490">
    <property type="entry name" value="PRK05820.1"/>
    <property type="match status" value="1"/>
</dbReference>
<evidence type="ECO:0000256" key="4">
    <source>
        <dbReference type="ARBA" id="ARBA00022676"/>
    </source>
</evidence>
<keyword evidence="5 7" id="KW-0808">Transferase</keyword>
<evidence type="ECO:0000256" key="7">
    <source>
        <dbReference type="HAMAP-Rule" id="MF_01628"/>
    </source>
</evidence>
<dbReference type="InterPro" id="IPR000053">
    <property type="entry name" value="Thymidine/pyrmidine_PPase"/>
</dbReference>
<dbReference type="InterPro" id="IPR036320">
    <property type="entry name" value="Glycosyl_Trfase_fam3_N_dom_sf"/>
</dbReference>
<evidence type="ECO:0000259" key="8">
    <source>
        <dbReference type="SMART" id="SM00941"/>
    </source>
</evidence>
<comment type="pathway">
    <text evidence="7">Pyrimidine metabolism; dTMP biosynthesis via salvage pathway; dTMP from thymine: step 1/2.</text>
</comment>
<dbReference type="GO" id="GO:0005829">
    <property type="term" value="C:cytosol"/>
    <property type="evidence" value="ECO:0007669"/>
    <property type="project" value="TreeGrafter"/>
</dbReference>
<dbReference type="NCBIfam" id="TIGR02643">
    <property type="entry name" value="T_phosphoryl"/>
    <property type="match status" value="1"/>
</dbReference>
<dbReference type="EMBL" id="QPGL01000001">
    <property type="protein sequence ID" value="RCS73752.1"/>
    <property type="molecule type" value="Genomic_DNA"/>
</dbReference>